<gene>
    <name evidence="2" type="ORF">KB874_17650</name>
</gene>
<dbReference type="AlphaFoldDB" id="A0A8J8BB64"/>
<name>A0A8J8BB64_9RHOB</name>
<dbReference type="Proteomes" id="UP000681356">
    <property type="component" value="Unassembled WGS sequence"/>
</dbReference>
<feature type="region of interest" description="Disordered" evidence="1">
    <location>
        <begin position="27"/>
        <end position="46"/>
    </location>
</feature>
<dbReference type="EMBL" id="JAGTUU010000007">
    <property type="protein sequence ID" value="MBS0125913.1"/>
    <property type="molecule type" value="Genomic_DNA"/>
</dbReference>
<reference evidence="2" key="1">
    <citation type="submission" date="2021-04" db="EMBL/GenBank/DDBJ databases">
        <authorList>
            <person name="Yoon J."/>
        </authorList>
    </citation>
    <scope>NUCLEOTIDE SEQUENCE</scope>
    <source>
        <strain evidence="2">KMU-90</strain>
    </source>
</reference>
<organism evidence="2 3">
    <name type="scientific">Thetidibacter halocola</name>
    <dbReference type="NCBI Taxonomy" id="2827239"/>
    <lineage>
        <taxon>Bacteria</taxon>
        <taxon>Pseudomonadati</taxon>
        <taxon>Pseudomonadota</taxon>
        <taxon>Alphaproteobacteria</taxon>
        <taxon>Rhodobacterales</taxon>
        <taxon>Roseobacteraceae</taxon>
        <taxon>Thetidibacter</taxon>
    </lineage>
</organism>
<dbReference type="RefSeq" id="WP_212537875.1">
    <property type="nucleotide sequence ID" value="NZ_JAGTUU010000007.1"/>
</dbReference>
<keyword evidence="3" id="KW-1185">Reference proteome</keyword>
<evidence type="ECO:0000313" key="2">
    <source>
        <dbReference type="EMBL" id="MBS0125913.1"/>
    </source>
</evidence>
<sequence>MAKTRFTASILKTAARTTTALPWTRGKTRAARLAARKAQPDDRKRA</sequence>
<proteinExistence type="predicted"/>
<protein>
    <submittedName>
        <fullName evidence="2">Uncharacterized protein</fullName>
    </submittedName>
</protein>
<evidence type="ECO:0000256" key="1">
    <source>
        <dbReference type="SAM" id="MobiDB-lite"/>
    </source>
</evidence>
<evidence type="ECO:0000313" key="3">
    <source>
        <dbReference type="Proteomes" id="UP000681356"/>
    </source>
</evidence>
<comment type="caution">
    <text evidence="2">The sequence shown here is derived from an EMBL/GenBank/DDBJ whole genome shotgun (WGS) entry which is preliminary data.</text>
</comment>
<accession>A0A8J8BB64</accession>